<dbReference type="AlphaFoldDB" id="A0A2P4X4X8"/>
<proteinExistence type="predicted"/>
<keyword evidence="2" id="KW-1185">Reference proteome</keyword>
<reference evidence="1 2" key="1">
    <citation type="journal article" date="2017" name="Genome Biol. Evol.">
        <title>Phytophthora megakarya and P. palmivora, closely related causal agents of cacao black pod rot, underwent increases in genome sizes and gene numbers by different mechanisms.</title>
        <authorList>
            <person name="Ali S.S."/>
            <person name="Shao J."/>
            <person name="Lary D.J."/>
            <person name="Kronmiller B."/>
            <person name="Shen D."/>
            <person name="Strem M.D."/>
            <person name="Amoako-Attah I."/>
            <person name="Akrofi A.Y."/>
            <person name="Begoude B.A."/>
            <person name="Ten Hoopen G.M."/>
            <person name="Coulibaly K."/>
            <person name="Kebe B.I."/>
            <person name="Melnick R.L."/>
            <person name="Guiltinan M.J."/>
            <person name="Tyler B.M."/>
            <person name="Meinhardt L.W."/>
            <person name="Bailey B.A."/>
        </authorList>
    </citation>
    <scope>NUCLEOTIDE SEQUENCE [LARGE SCALE GENOMIC DNA]</scope>
    <source>
        <strain evidence="2">sbr112.9</strain>
    </source>
</reference>
<dbReference type="Proteomes" id="UP000237271">
    <property type="component" value="Unassembled WGS sequence"/>
</dbReference>
<comment type="caution">
    <text evidence="1">The sequence shown here is derived from an EMBL/GenBank/DDBJ whole genome shotgun (WGS) entry which is preliminary data.</text>
</comment>
<evidence type="ECO:0000313" key="2">
    <source>
        <dbReference type="Proteomes" id="UP000237271"/>
    </source>
</evidence>
<protein>
    <submittedName>
        <fullName evidence="1">Uncharacterized protein</fullName>
    </submittedName>
</protein>
<accession>A0A2P4X4X8</accession>
<name>A0A2P4X4X8_9STRA</name>
<evidence type="ECO:0000313" key="1">
    <source>
        <dbReference type="EMBL" id="POM60603.1"/>
    </source>
</evidence>
<dbReference type="EMBL" id="NCKW01016848">
    <property type="protein sequence ID" value="POM60603.1"/>
    <property type="molecule type" value="Genomic_DNA"/>
</dbReference>
<organism evidence="1 2">
    <name type="scientific">Phytophthora palmivora</name>
    <dbReference type="NCBI Taxonomy" id="4796"/>
    <lineage>
        <taxon>Eukaryota</taxon>
        <taxon>Sar</taxon>
        <taxon>Stramenopiles</taxon>
        <taxon>Oomycota</taxon>
        <taxon>Peronosporomycetes</taxon>
        <taxon>Peronosporales</taxon>
        <taxon>Peronosporaceae</taxon>
        <taxon>Phytophthora</taxon>
    </lineage>
</organism>
<sequence>MTPTRVCSSAIDILPRSLITTGCGKFSVGVADRMKLQRYILIDNLELRVMYDDVKSHYKRECREAKKNDFMLFNITKEKARAQR</sequence>
<gene>
    <name evidence="1" type="ORF">PHPALM_30525</name>
</gene>